<dbReference type="AlphaFoldDB" id="A0A8X6HDQ3"/>
<keyword evidence="3" id="KW-1185">Reference proteome</keyword>
<name>A0A8X6HDQ3_TRICU</name>
<keyword evidence="1" id="KW-0472">Membrane</keyword>
<organism evidence="2 3">
    <name type="scientific">Trichonephila clavata</name>
    <name type="common">Joro spider</name>
    <name type="synonym">Nephila clavata</name>
    <dbReference type="NCBI Taxonomy" id="2740835"/>
    <lineage>
        <taxon>Eukaryota</taxon>
        <taxon>Metazoa</taxon>
        <taxon>Ecdysozoa</taxon>
        <taxon>Arthropoda</taxon>
        <taxon>Chelicerata</taxon>
        <taxon>Arachnida</taxon>
        <taxon>Araneae</taxon>
        <taxon>Araneomorphae</taxon>
        <taxon>Entelegynae</taxon>
        <taxon>Araneoidea</taxon>
        <taxon>Nephilidae</taxon>
        <taxon>Trichonephila</taxon>
    </lineage>
</organism>
<sequence length="130" mass="14686">MPIAVKYRGIVCSDTEISNSSCGNEVDRVSIFGHKWSTPYRTRRPVPGFWSISILPLGNLVNNLYTLRSLVMLPHALLKSGNVAATQYPYRTSCKITIQTSRRSIKSLHIFSVSIGFYIVCRLFRFTLKG</sequence>
<dbReference type="Proteomes" id="UP000887116">
    <property type="component" value="Unassembled WGS sequence"/>
</dbReference>
<keyword evidence="1" id="KW-1133">Transmembrane helix</keyword>
<accession>A0A8X6HDQ3</accession>
<gene>
    <name evidence="2" type="ORF">TNCT_217081</name>
</gene>
<evidence type="ECO:0000313" key="3">
    <source>
        <dbReference type="Proteomes" id="UP000887116"/>
    </source>
</evidence>
<reference evidence="2" key="1">
    <citation type="submission" date="2020-07" db="EMBL/GenBank/DDBJ databases">
        <title>Multicomponent nature underlies the extraordinary mechanical properties of spider dragline silk.</title>
        <authorList>
            <person name="Kono N."/>
            <person name="Nakamura H."/>
            <person name="Mori M."/>
            <person name="Yoshida Y."/>
            <person name="Ohtoshi R."/>
            <person name="Malay A.D."/>
            <person name="Moran D.A.P."/>
            <person name="Tomita M."/>
            <person name="Numata K."/>
            <person name="Arakawa K."/>
        </authorList>
    </citation>
    <scope>NUCLEOTIDE SEQUENCE</scope>
</reference>
<comment type="caution">
    <text evidence="2">The sequence shown here is derived from an EMBL/GenBank/DDBJ whole genome shotgun (WGS) entry which is preliminary data.</text>
</comment>
<feature type="transmembrane region" description="Helical" evidence="1">
    <location>
        <begin position="108"/>
        <end position="128"/>
    </location>
</feature>
<proteinExistence type="predicted"/>
<evidence type="ECO:0000256" key="1">
    <source>
        <dbReference type="SAM" id="Phobius"/>
    </source>
</evidence>
<dbReference type="EMBL" id="BMAO01037883">
    <property type="protein sequence ID" value="GFR20913.1"/>
    <property type="molecule type" value="Genomic_DNA"/>
</dbReference>
<evidence type="ECO:0000313" key="2">
    <source>
        <dbReference type="EMBL" id="GFR20913.1"/>
    </source>
</evidence>
<keyword evidence="1" id="KW-0812">Transmembrane</keyword>
<protein>
    <submittedName>
        <fullName evidence="2">Uncharacterized protein</fullName>
    </submittedName>
</protein>